<comment type="caution">
    <text evidence="2">The sequence shown here is derived from an EMBL/GenBank/DDBJ whole genome shotgun (WGS) entry which is preliminary data.</text>
</comment>
<sequence>MSCSSSNPNPGAPLHEGHQIHPHPVKDAPIQAPGVGIVEEAPNRHHPAGTQTAIAVHLFEYPPAAYLPLPVRAFREKKKRLGEREPVEDVECRPAVLLLSPRQNRVHRSPAGQGALGESTAQAAAEASCNQ</sequence>
<feature type="region of interest" description="Disordered" evidence="1">
    <location>
        <begin position="103"/>
        <end position="131"/>
    </location>
</feature>
<evidence type="ECO:0000313" key="3">
    <source>
        <dbReference type="Proteomes" id="UP000639772"/>
    </source>
</evidence>
<feature type="region of interest" description="Disordered" evidence="1">
    <location>
        <begin position="1"/>
        <end position="49"/>
    </location>
</feature>
<name>A0A835RAI0_VANPL</name>
<gene>
    <name evidence="2" type="ORF">HPP92_010966</name>
</gene>
<evidence type="ECO:0000256" key="1">
    <source>
        <dbReference type="SAM" id="MobiDB-lite"/>
    </source>
</evidence>
<dbReference type="Proteomes" id="UP000639772">
    <property type="component" value="Unassembled WGS sequence"/>
</dbReference>
<dbReference type="AlphaFoldDB" id="A0A835RAI0"/>
<reference evidence="2 3" key="1">
    <citation type="journal article" date="2020" name="Nat. Food">
        <title>A phased Vanilla planifolia genome enables genetic improvement of flavour and production.</title>
        <authorList>
            <person name="Hasing T."/>
            <person name="Tang H."/>
            <person name="Brym M."/>
            <person name="Khazi F."/>
            <person name="Huang T."/>
            <person name="Chambers A.H."/>
        </authorList>
    </citation>
    <scope>NUCLEOTIDE SEQUENCE [LARGE SCALE GENOMIC DNA]</scope>
    <source>
        <tissue evidence="2">Leaf</tissue>
    </source>
</reference>
<evidence type="ECO:0000313" key="2">
    <source>
        <dbReference type="EMBL" id="KAG0482882.1"/>
    </source>
</evidence>
<protein>
    <submittedName>
        <fullName evidence="2">Uncharacterized protein</fullName>
    </submittedName>
</protein>
<proteinExistence type="predicted"/>
<dbReference type="EMBL" id="JADCNM010000005">
    <property type="protein sequence ID" value="KAG0482882.1"/>
    <property type="molecule type" value="Genomic_DNA"/>
</dbReference>
<organism evidence="2 3">
    <name type="scientific">Vanilla planifolia</name>
    <name type="common">Vanilla</name>
    <dbReference type="NCBI Taxonomy" id="51239"/>
    <lineage>
        <taxon>Eukaryota</taxon>
        <taxon>Viridiplantae</taxon>
        <taxon>Streptophyta</taxon>
        <taxon>Embryophyta</taxon>
        <taxon>Tracheophyta</taxon>
        <taxon>Spermatophyta</taxon>
        <taxon>Magnoliopsida</taxon>
        <taxon>Liliopsida</taxon>
        <taxon>Asparagales</taxon>
        <taxon>Orchidaceae</taxon>
        <taxon>Vanilloideae</taxon>
        <taxon>Vanilleae</taxon>
        <taxon>Vanilla</taxon>
    </lineage>
</organism>
<accession>A0A835RAI0</accession>